<dbReference type="Proteomes" id="UP001319827">
    <property type="component" value="Chromosome"/>
</dbReference>
<dbReference type="SUPFAM" id="SSF50978">
    <property type="entry name" value="WD40 repeat-like"/>
    <property type="match status" value="1"/>
</dbReference>
<evidence type="ECO:0000313" key="3">
    <source>
        <dbReference type="EMBL" id="BCR03111.1"/>
    </source>
</evidence>
<evidence type="ECO:0000313" key="4">
    <source>
        <dbReference type="Proteomes" id="UP001319827"/>
    </source>
</evidence>
<dbReference type="RefSeq" id="WP_221250589.1">
    <property type="nucleotide sequence ID" value="NZ_AP024355.1"/>
</dbReference>
<keyword evidence="4" id="KW-1185">Reference proteome</keyword>
<accession>A0ABN6DSW5</accession>
<evidence type="ECO:0000256" key="1">
    <source>
        <dbReference type="ARBA" id="ARBA00022574"/>
    </source>
</evidence>
<reference evidence="3 4" key="1">
    <citation type="journal article" date="2016" name="C (Basel)">
        <title>Selective Growth of and Electricity Production by Marine Exoelectrogenic Bacteria in Self-Aggregated Hydrogel of Microbially Reduced Graphene Oxide.</title>
        <authorList>
            <person name="Yoshida N."/>
            <person name="Goto Y."/>
            <person name="Miyata Y."/>
        </authorList>
    </citation>
    <scope>NUCLEOTIDE SEQUENCE [LARGE SCALE GENOMIC DNA]</scope>
    <source>
        <strain evidence="3 4">NIT-T3</strain>
    </source>
</reference>
<evidence type="ECO:0000256" key="2">
    <source>
        <dbReference type="ARBA" id="ARBA00022737"/>
    </source>
</evidence>
<dbReference type="Pfam" id="PF00400">
    <property type="entry name" value="WD40"/>
    <property type="match status" value="1"/>
</dbReference>
<dbReference type="InterPro" id="IPR019775">
    <property type="entry name" value="WD40_repeat_CS"/>
</dbReference>
<dbReference type="PANTHER" id="PTHR19879">
    <property type="entry name" value="TRANSCRIPTION INITIATION FACTOR TFIID"/>
    <property type="match status" value="1"/>
</dbReference>
<keyword evidence="2" id="KW-0677">Repeat</keyword>
<gene>
    <name evidence="3" type="ORF">DESUT3_01800</name>
</gene>
<dbReference type="EMBL" id="AP024355">
    <property type="protein sequence ID" value="BCR03111.1"/>
    <property type="molecule type" value="Genomic_DNA"/>
</dbReference>
<keyword evidence="1" id="KW-0853">WD repeat</keyword>
<sequence length="394" mass="43378">MSQNLFGFIAKLFCLFAIFSFLGCQRSDAGKKASEGFSQRAIVVSVSSDGRHALSSHQDHRLVLWDLESRTKATISDQSNIYSAYFIKGTDTFIWQDLDDVVHVQRSTGETVKTFSHFPTYGHVMGKDLKTYFSSDQDWNIFSGFGKEMKTVKQDGNSPNFFSGKLLNLSLLEENSILLSAGDGQKESDNNPIKKSSPINPESRFSYYAGVVLWSTTTMNPIAKLAGNTSKTHASVSPDGKYVVTGSENGVGFVWQLAKPESEPQTAGNPGLGIRTAIGWDNTGGISLPPDFDGGHHGSILGHYFVDCLHYIRIYTYEPYAFFYDVNNPLPLKYFPLGQDPFPSVSDYSRNAAIDTAPEAGILVTGQRDGGGIIVYKYDSAAQTLKKVWVADRD</sequence>
<dbReference type="Gene3D" id="2.130.10.10">
    <property type="entry name" value="YVTN repeat-like/Quinoprotein amine dehydrogenase"/>
    <property type="match status" value="2"/>
</dbReference>
<proteinExistence type="predicted"/>
<dbReference type="SMART" id="SM00320">
    <property type="entry name" value="WD40"/>
    <property type="match status" value="2"/>
</dbReference>
<dbReference type="InterPro" id="IPR001680">
    <property type="entry name" value="WD40_rpt"/>
</dbReference>
<dbReference type="PANTHER" id="PTHR19879:SF9">
    <property type="entry name" value="TRANSCRIPTION INITIATION FACTOR TFIID SUBUNIT 5"/>
    <property type="match status" value="1"/>
</dbReference>
<protein>
    <recommendedName>
        <fullName evidence="5">WD40 repeat domain-containing protein</fullName>
    </recommendedName>
</protein>
<dbReference type="InterPro" id="IPR036322">
    <property type="entry name" value="WD40_repeat_dom_sf"/>
</dbReference>
<reference evidence="3 4" key="2">
    <citation type="journal article" date="2021" name="Int. J. Syst. Evol. Microbiol.">
        <title>Isolation and Polyphasic Characterization of Desulfuromonas versatilis sp. Nov., an Electrogenic Bacteria Capable of Versatile Metabolism Isolated from a Graphene Oxide-Reducing Enrichment Culture.</title>
        <authorList>
            <person name="Xie L."/>
            <person name="Yoshida N."/>
            <person name="Ishii S."/>
            <person name="Meng L."/>
        </authorList>
    </citation>
    <scope>NUCLEOTIDE SEQUENCE [LARGE SCALE GENOMIC DNA]</scope>
    <source>
        <strain evidence="3 4">NIT-T3</strain>
    </source>
</reference>
<organism evidence="3 4">
    <name type="scientific">Desulfuromonas versatilis</name>
    <dbReference type="NCBI Taxonomy" id="2802975"/>
    <lineage>
        <taxon>Bacteria</taxon>
        <taxon>Pseudomonadati</taxon>
        <taxon>Thermodesulfobacteriota</taxon>
        <taxon>Desulfuromonadia</taxon>
        <taxon>Desulfuromonadales</taxon>
        <taxon>Desulfuromonadaceae</taxon>
        <taxon>Desulfuromonas</taxon>
    </lineage>
</organism>
<name>A0ABN6DSW5_9BACT</name>
<dbReference type="PROSITE" id="PS00678">
    <property type="entry name" value="WD_REPEATS_1"/>
    <property type="match status" value="1"/>
</dbReference>
<evidence type="ECO:0008006" key="5">
    <source>
        <dbReference type="Google" id="ProtNLM"/>
    </source>
</evidence>
<dbReference type="InterPro" id="IPR015943">
    <property type="entry name" value="WD40/YVTN_repeat-like_dom_sf"/>
</dbReference>